<evidence type="ECO:0000313" key="3">
    <source>
        <dbReference type="EMBL" id="KIX15366.1"/>
    </source>
</evidence>
<feature type="transmembrane region" description="Helical" evidence="1">
    <location>
        <begin position="585"/>
        <end position="603"/>
    </location>
</feature>
<dbReference type="PATRIC" id="fig|1429043.3.peg.949"/>
<evidence type="ECO:0000313" key="4">
    <source>
        <dbReference type="Proteomes" id="UP000032233"/>
    </source>
</evidence>
<feature type="transmembrane region" description="Helical" evidence="1">
    <location>
        <begin position="609"/>
        <end position="629"/>
    </location>
</feature>
<keyword evidence="1" id="KW-1133">Transmembrane helix</keyword>
<name>A0A0D2JI20_9BACT</name>
<dbReference type="Pfam" id="PF06808">
    <property type="entry name" value="DctM"/>
    <property type="match status" value="1"/>
</dbReference>
<dbReference type="Proteomes" id="UP000032233">
    <property type="component" value="Unassembled WGS sequence"/>
</dbReference>
<dbReference type="InterPro" id="IPR011853">
    <property type="entry name" value="TRAP_DctM-Dct_fused"/>
</dbReference>
<evidence type="ECO:0000259" key="2">
    <source>
        <dbReference type="Pfam" id="PF06808"/>
    </source>
</evidence>
<gene>
    <name evidence="3" type="ORF">X474_04460</name>
</gene>
<reference evidence="3 4" key="1">
    <citation type="submission" date="2013-11" db="EMBL/GenBank/DDBJ databases">
        <title>Metagenomic analysis of a methanogenic consortium involved in long chain n-alkane degradation.</title>
        <authorList>
            <person name="Davidova I.A."/>
            <person name="Callaghan A.V."/>
            <person name="Wawrik B."/>
            <person name="Pruitt S."/>
            <person name="Marks C."/>
            <person name="Duncan K.E."/>
            <person name="Suflita J.M."/>
        </authorList>
    </citation>
    <scope>NUCLEOTIDE SEQUENCE [LARGE SCALE GENOMIC DNA]</scope>
    <source>
        <strain evidence="3 4">SPR</strain>
    </source>
</reference>
<dbReference type="InterPro" id="IPR010656">
    <property type="entry name" value="DctM"/>
</dbReference>
<feature type="transmembrane region" description="Helical" evidence="1">
    <location>
        <begin position="451"/>
        <end position="473"/>
    </location>
</feature>
<protein>
    <submittedName>
        <fullName evidence="3">C4-dicarboxylate ABC transporter</fullName>
    </submittedName>
</protein>
<dbReference type="PANTHER" id="PTHR43849">
    <property type="entry name" value="BLL3936 PROTEIN"/>
    <property type="match status" value="1"/>
</dbReference>
<dbReference type="EMBL" id="AZAC01000003">
    <property type="protein sequence ID" value="KIX15366.1"/>
    <property type="molecule type" value="Genomic_DNA"/>
</dbReference>
<feature type="transmembrane region" description="Helical" evidence="1">
    <location>
        <begin position="493"/>
        <end position="519"/>
    </location>
</feature>
<dbReference type="InParanoid" id="A0A0D2JI20"/>
<keyword evidence="1" id="KW-0472">Membrane</keyword>
<feature type="transmembrane region" description="Helical" evidence="1">
    <location>
        <begin position="30"/>
        <end position="48"/>
    </location>
</feature>
<feature type="transmembrane region" description="Helical" evidence="1">
    <location>
        <begin position="88"/>
        <end position="106"/>
    </location>
</feature>
<feature type="transmembrane region" description="Helical" evidence="1">
    <location>
        <begin position="60"/>
        <end position="76"/>
    </location>
</feature>
<feature type="domain" description="TRAP C4-dicarboxylate transport system permease DctM subunit" evidence="2">
    <location>
        <begin position="129"/>
        <end position="602"/>
    </location>
</feature>
<feature type="transmembrane region" description="Helical" evidence="1">
    <location>
        <begin position="144"/>
        <end position="162"/>
    </location>
</feature>
<dbReference type="STRING" id="1429043.X474_04460"/>
<feature type="transmembrane region" description="Helical" evidence="1">
    <location>
        <begin position="190"/>
        <end position="209"/>
    </location>
</feature>
<feature type="transmembrane region" description="Helical" evidence="1">
    <location>
        <begin position="666"/>
        <end position="682"/>
    </location>
</feature>
<dbReference type="AlphaFoldDB" id="A0A0D2JI20"/>
<feature type="transmembrane region" description="Helical" evidence="1">
    <location>
        <begin position="354"/>
        <end position="376"/>
    </location>
</feature>
<feature type="transmembrane region" description="Helical" evidence="1">
    <location>
        <begin position="382"/>
        <end position="400"/>
    </location>
</feature>
<dbReference type="RefSeq" id="WP_044346882.1">
    <property type="nucleotide sequence ID" value="NZ_AZAC01000003.1"/>
</dbReference>
<feature type="transmembrane region" description="Helical" evidence="1">
    <location>
        <begin position="316"/>
        <end position="333"/>
    </location>
</feature>
<evidence type="ECO:0000256" key="1">
    <source>
        <dbReference type="SAM" id="Phobius"/>
    </source>
</evidence>
<keyword evidence="1" id="KW-0812">Transmembrane</keyword>
<accession>A0A0D2JI20</accession>
<feature type="transmembrane region" description="Helical" evidence="1">
    <location>
        <begin position="293"/>
        <end position="310"/>
    </location>
</feature>
<organism evidence="3 4">
    <name type="scientific">Dethiosulfatarculus sandiegensis</name>
    <dbReference type="NCBI Taxonomy" id="1429043"/>
    <lineage>
        <taxon>Bacteria</taxon>
        <taxon>Pseudomonadati</taxon>
        <taxon>Thermodesulfobacteriota</taxon>
        <taxon>Desulfarculia</taxon>
        <taxon>Desulfarculales</taxon>
        <taxon>Desulfarculaceae</taxon>
        <taxon>Dethiosulfatarculus</taxon>
    </lineage>
</organism>
<keyword evidence="4" id="KW-1185">Reference proteome</keyword>
<sequence length="695" mass="74959">MPKEDIASLDDSLQLAQESEAGARTISGKGGFFVFWFAVAMSVFQLYTGFFGELPGSKQLSIHLFFAMVLCFLCWPRSKKSPHDRMSIPDIILAIVGGLTALYLFLNYDHVVMSQGAAPTYDIVIGGILILLVLEATRRSVSPMLPIITIIFLIYAYVGPYIPGELAHRGFTVHRIIDHIFMSGEGLWGVPLRVSATFVFLFVLFGAFLDKIGAGQYLIDLSFATMGKYRGGPAKAAVVASCAMGSISGSSIANTVTTGAMTIPLMKKVGFKPHVAGAVEVAASTNGQLMPPIMGAAAFIMAEIIGVSYFEIVKAAFIPAILSYTAIFSIVHLEAVKENIRGLTKEETPPLVKTILSGLHYVIPLVVLVWLLLVVMWTPTTAASWSILVAIAVAIGNNWYRANRLFPELVKTNGTHPYAAYDEYKANPEGFFPRQTSAEVLGSLETGARNMAGIAAACACCGIIIGVVTLTGLGLKMATLITEAAGGSLMLTLIFSVIACIILGMGLPTTATYIIMAAMTAPAIMTISADLGLGLPIVAVHLFVFYYGIVSDDTPPVGLCAYAAAGIAGSDPIKTGWKSFRLDLAAFTLPFMFILNTKLLMYNTNFMELMYIIPVSIIGMFCWSVFIQGHWVVKTFIWERLLFLGLAFMLVNPSHLEVAGVLINEHLANAGAVIMLVVIYFWQKNRKGKAKAQVA</sequence>
<feature type="transmembrane region" description="Helical" evidence="1">
    <location>
        <begin position="531"/>
        <end position="549"/>
    </location>
</feature>
<dbReference type="OrthoDB" id="9759894at2"/>
<dbReference type="NCBIfam" id="TIGR02123">
    <property type="entry name" value="TRAP_fused"/>
    <property type="match status" value="1"/>
</dbReference>
<feature type="transmembrane region" description="Helical" evidence="1">
    <location>
        <begin position="118"/>
        <end position="137"/>
    </location>
</feature>
<proteinExistence type="predicted"/>
<dbReference type="PANTHER" id="PTHR43849:SF2">
    <property type="entry name" value="BLL3936 PROTEIN"/>
    <property type="match status" value="1"/>
</dbReference>
<comment type="caution">
    <text evidence="3">The sequence shown here is derived from an EMBL/GenBank/DDBJ whole genome shotgun (WGS) entry which is preliminary data.</text>
</comment>